<evidence type="ECO:0000313" key="3">
    <source>
        <dbReference type="Proteomes" id="UP000297753"/>
    </source>
</evidence>
<keyword evidence="1" id="KW-1133">Transmembrane helix</keyword>
<accession>A0A4Y8WKL3</accession>
<feature type="transmembrane region" description="Helical" evidence="1">
    <location>
        <begin position="7"/>
        <end position="25"/>
    </location>
</feature>
<dbReference type="SUPFAM" id="SSF49785">
    <property type="entry name" value="Galactose-binding domain-like"/>
    <property type="match status" value="1"/>
</dbReference>
<protein>
    <submittedName>
        <fullName evidence="2">Uncharacterized protein</fullName>
    </submittedName>
</protein>
<keyword evidence="1" id="KW-0472">Membrane</keyword>
<evidence type="ECO:0000313" key="2">
    <source>
        <dbReference type="EMBL" id="TFH93467.1"/>
    </source>
</evidence>
<proteinExistence type="predicted"/>
<keyword evidence="3" id="KW-1185">Reference proteome</keyword>
<reference evidence="2 3" key="1">
    <citation type="submission" date="2019-01" db="EMBL/GenBank/DDBJ databases">
        <title>Vibrio BEI176 sp. nov, a marine bacterium isolated from China: eastern marignal seas.</title>
        <authorList>
            <person name="Li B."/>
        </authorList>
    </citation>
    <scope>NUCLEOTIDE SEQUENCE [LARGE SCALE GENOMIC DNA]</scope>
    <source>
        <strain evidence="2 3">BEI176</strain>
    </source>
</reference>
<evidence type="ECO:0000256" key="1">
    <source>
        <dbReference type="SAM" id="Phobius"/>
    </source>
</evidence>
<organism evidence="2 3">
    <name type="scientific">Vibrio ouci</name>
    <dbReference type="NCBI Taxonomy" id="2499078"/>
    <lineage>
        <taxon>Bacteria</taxon>
        <taxon>Pseudomonadati</taxon>
        <taxon>Pseudomonadota</taxon>
        <taxon>Gammaproteobacteria</taxon>
        <taxon>Vibrionales</taxon>
        <taxon>Vibrionaceae</taxon>
        <taxon>Vibrio</taxon>
    </lineage>
</organism>
<keyword evidence="1" id="KW-0812">Transmembrane</keyword>
<sequence length="280" mass="32010">MSGDIKFVGCMALLTCLSLFIYLEMDGRKRLELFPGQFPISVEDDSIWGGASSSSLNIVDGTASINCEIRKSAYEWPYCAMGIDIASIKSAGVDLSEYEYIRLNIGGVGDTTNWFARLFIKSFGESNPSINTSFLHKYNGIEFNARNQVVDIPIDKLEVMNWWLINNRMPIEHSEPELDEVSVLQVATASQIKEGNYHFYIRQVELVGHHISKVTFVSILLLVWLIYGLYAIAYEIIINRRKIKQYQSRQEWLLNKNEALKEQNQIFADMAHRDPLTGFF</sequence>
<dbReference type="Proteomes" id="UP000297753">
    <property type="component" value="Unassembled WGS sequence"/>
</dbReference>
<feature type="transmembrane region" description="Helical" evidence="1">
    <location>
        <begin position="216"/>
        <end position="237"/>
    </location>
</feature>
<dbReference type="OrthoDB" id="9803824at2"/>
<dbReference type="EMBL" id="SATR01000001">
    <property type="protein sequence ID" value="TFH93467.1"/>
    <property type="molecule type" value="Genomic_DNA"/>
</dbReference>
<dbReference type="InterPro" id="IPR008979">
    <property type="entry name" value="Galactose-bd-like_sf"/>
</dbReference>
<comment type="caution">
    <text evidence="2">The sequence shown here is derived from an EMBL/GenBank/DDBJ whole genome shotgun (WGS) entry which is preliminary data.</text>
</comment>
<dbReference type="AlphaFoldDB" id="A0A4Y8WKL3"/>
<name>A0A4Y8WKL3_9VIBR</name>
<dbReference type="RefSeq" id="WP_134833720.1">
    <property type="nucleotide sequence ID" value="NZ_SATR01000001.1"/>
</dbReference>
<gene>
    <name evidence="2" type="ORF">ELS82_00475</name>
</gene>